<evidence type="ECO:0000313" key="3">
    <source>
        <dbReference type="Proteomes" id="UP000549052"/>
    </source>
</evidence>
<reference evidence="2 3" key="1">
    <citation type="submission" date="2020-07" db="EMBL/GenBank/DDBJ databases">
        <title>Genomic Encyclopedia of Type Strains, Phase IV (KMG-V): Genome sequencing to study the core and pangenomes of soil and plant-associated prokaryotes.</title>
        <authorList>
            <person name="Whitman W."/>
        </authorList>
    </citation>
    <scope>NUCLEOTIDE SEQUENCE [LARGE SCALE GENOMIC DNA]</scope>
    <source>
        <strain evidence="2 3">AN3</strain>
    </source>
</reference>
<dbReference type="Proteomes" id="UP000549052">
    <property type="component" value="Unassembled WGS sequence"/>
</dbReference>
<sequence length="62" mass="6881">MYSIDPEPYQTNAWRYIGVVLFLAALAFGLGRYNAVMRAAAETDTHRLSAEHQGKVILPATN</sequence>
<feature type="transmembrane region" description="Helical" evidence="1">
    <location>
        <begin position="13"/>
        <end position="31"/>
    </location>
</feature>
<organism evidence="2 3">
    <name type="scientific">Phyllobacterium myrsinacearum</name>
    <dbReference type="NCBI Taxonomy" id="28101"/>
    <lineage>
        <taxon>Bacteria</taxon>
        <taxon>Pseudomonadati</taxon>
        <taxon>Pseudomonadota</taxon>
        <taxon>Alphaproteobacteria</taxon>
        <taxon>Hyphomicrobiales</taxon>
        <taxon>Phyllobacteriaceae</taxon>
        <taxon>Phyllobacterium</taxon>
    </lineage>
</organism>
<name>A0A839EMF7_9HYPH</name>
<accession>A0A839EMF7</accession>
<protein>
    <submittedName>
        <fullName evidence="2">Uncharacterized protein</fullName>
    </submittedName>
</protein>
<dbReference type="EMBL" id="JACGXN010000013">
    <property type="protein sequence ID" value="MBA8881251.1"/>
    <property type="molecule type" value="Genomic_DNA"/>
</dbReference>
<evidence type="ECO:0000313" key="2">
    <source>
        <dbReference type="EMBL" id="MBA8881251.1"/>
    </source>
</evidence>
<comment type="caution">
    <text evidence="2">The sequence shown here is derived from an EMBL/GenBank/DDBJ whole genome shotgun (WGS) entry which is preliminary data.</text>
</comment>
<dbReference type="RefSeq" id="WP_182551860.1">
    <property type="nucleotide sequence ID" value="NZ_JACGXN010000013.1"/>
</dbReference>
<keyword evidence="1" id="KW-0812">Transmembrane</keyword>
<proteinExistence type="predicted"/>
<evidence type="ECO:0000256" key="1">
    <source>
        <dbReference type="SAM" id="Phobius"/>
    </source>
</evidence>
<gene>
    <name evidence="2" type="ORF">FHW16_004989</name>
</gene>
<keyword evidence="3" id="KW-1185">Reference proteome</keyword>
<keyword evidence="1" id="KW-0472">Membrane</keyword>
<keyword evidence="1" id="KW-1133">Transmembrane helix</keyword>
<dbReference type="AlphaFoldDB" id="A0A839EMF7"/>